<dbReference type="InterPro" id="IPR000620">
    <property type="entry name" value="EamA_dom"/>
</dbReference>
<gene>
    <name evidence="3" type="ORF">HNQ50_000949</name>
</gene>
<feature type="transmembrane region" description="Helical" evidence="1">
    <location>
        <begin position="122"/>
        <end position="145"/>
    </location>
</feature>
<feature type="transmembrane region" description="Helical" evidence="1">
    <location>
        <begin position="194"/>
        <end position="213"/>
    </location>
</feature>
<feature type="transmembrane region" description="Helical" evidence="1">
    <location>
        <begin position="35"/>
        <end position="53"/>
    </location>
</feature>
<feature type="transmembrane region" description="Helical" evidence="1">
    <location>
        <begin position="7"/>
        <end position="29"/>
    </location>
</feature>
<dbReference type="Proteomes" id="UP000543030">
    <property type="component" value="Unassembled WGS sequence"/>
</dbReference>
<feature type="transmembrane region" description="Helical" evidence="1">
    <location>
        <begin position="254"/>
        <end position="275"/>
    </location>
</feature>
<dbReference type="RefSeq" id="WP_308419131.1">
    <property type="nucleotide sequence ID" value="NZ_JACHHN010000002.1"/>
</dbReference>
<comment type="caution">
    <text evidence="3">The sequence shown here is derived from an EMBL/GenBank/DDBJ whole genome shotgun (WGS) entry which is preliminary data.</text>
</comment>
<keyword evidence="1" id="KW-0812">Transmembrane</keyword>
<keyword evidence="1" id="KW-0472">Membrane</keyword>
<evidence type="ECO:0000313" key="4">
    <source>
        <dbReference type="Proteomes" id="UP000543030"/>
    </source>
</evidence>
<keyword evidence="1" id="KW-1133">Transmembrane helix</keyword>
<protein>
    <submittedName>
        <fullName evidence="3">Drug/metabolite transporter (DMT)-like permease</fullName>
    </submittedName>
</protein>
<dbReference type="Pfam" id="PF00892">
    <property type="entry name" value="EamA"/>
    <property type="match status" value="1"/>
</dbReference>
<feature type="transmembrane region" description="Helical" evidence="1">
    <location>
        <begin position="287"/>
        <end position="306"/>
    </location>
</feature>
<reference evidence="3 4" key="1">
    <citation type="submission" date="2020-08" db="EMBL/GenBank/DDBJ databases">
        <title>Genomic Encyclopedia of Type Strains, Phase IV (KMG-IV): sequencing the most valuable type-strain genomes for metagenomic binning, comparative biology and taxonomic classification.</title>
        <authorList>
            <person name="Goeker M."/>
        </authorList>
    </citation>
    <scope>NUCLEOTIDE SEQUENCE [LARGE SCALE GENOMIC DNA]</scope>
    <source>
        <strain evidence="3 4">DSM 18233</strain>
    </source>
</reference>
<proteinExistence type="predicted"/>
<dbReference type="SUPFAM" id="SSF103481">
    <property type="entry name" value="Multidrug resistance efflux transporter EmrE"/>
    <property type="match status" value="1"/>
</dbReference>
<dbReference type="EMBL" id="JACHHN010000002">
    <property type="protein sequence ID" value="MBB5190227.1"/>
    <property type="molecule type" value="Genomic_DNA"/>
</dbReference>
<keyword evidence="4" id="KW-1185">Reference proteome</keyword>
<organism evidence="3 4">
    <name type="scientific">Silvimonas terrae</name>
    <dbReference type="NCBI Taxonomy" id="300266"/>
    <lineage>
        <taxon>Bacteria</taxon>
        <taxon>Pseudomonadati</taxon>
        <taxon>Pseudomonadota</taxon>
        <taxon>Betaproteobacteria</taxon>
        <taxon>Neisseriales</taxon>
        <taxon>Chitinibacteraceae</taxon>
        <taxon>Silvimonas</taxon>
    </lineage>
</organism>
<evidence type="ECO:0000259" key="2">
    <source>
        <dbReference type="Pfam" id="PF00892"/>
    </source>
</evidence>
<feature type="transmembrane region" description="Helical" evidence="1">
    <location>
        <begin position="225"/>
        <end position="247"/>
    </location>
</feature>
<evidence type="ECO:0000313" key="3">
    <source>
        <dbReference type="EMBL" id="MBB5190227.1"/>
    </source>
</evidence>
<dbReference type="AlphaFoldDB" id="A0A840RBD2"/>
<name>A0A840RBD2_9NEIS</name>
<feature type="transmembrane region" description="Helical" evidence="1">
    <location>
        <begin position="92"/>
        <end position="110"/>
    </location>
</feature>
<feature type="transmembrane region" description="Helical" evidence="1">
    <location>
        <begin position="157"/>
        <end position="182"/>
    </location>
</feature>
<evidence type="ECO:0000256" key="1">
    <source>
        <dbReference type="SAM" id="Phobius"/>
    </source>
</evidence>
<accession>A0A840RBD2</accession>
<dbReference type="GO" id="GO:0016020">
    <property type="term" value="C:membrane"/>
    <property type="evidence" value="ECO:0007669"/>
    <property type="project" value="InterPro"/>
</dbReference>
<sequence length="314" mass="33235">MFAGIVYGVMAGALWGVIFLVPRVLSMFSATELMVGRYVAYGLVSLLFLLPVARKLLPRLGRRDWLTLLWLSIAGNLVYYLMLAIAVQRVGVAATSLVIGMLPVLVTLAGSADHNAVPLRKLILPLGAIVLGVLCNGADVLTARLPVGYAQGTGARLLGLLAAVAALVSWSAYAIGNARYLIRRSDLSSHDWSLLMGVTTGALALLTGLAVLGPTSTPEEVARPWGGFVLAMFAIAIGASMIGTGLWNAATRRLPLTLGGQMIIFETVFALLYAFMYEARLPRPLELAAILLLLGGVAGSSWVHAVRHAPEHPG</sequence>
<dbReference type="InterPro" id="IPR037185">
    <property type="entry name" value="EmrE-like"/>
</dbReference>
<feature type="domain" description="EamA" evidence="2">
    <location>
        <begin position="3"/>
        <end position="135"/>
    </location>
</feature>
<feature type="transmembrane region" description="Helical" evidence="1">
    <location>
        <begin position="65"/>
        <end position="86"/>
    </location>
</feature>